<dbReference type="InterPro" id="IPR059117">
    <property type="entry name" value="APS_kinase_dom"/>
</dbReference>
<comment type="catalytic activity">
    <reaction evidence="1 14">
        <text>adenosine 5'-phosphosulfate + ATP = 3'-phosphoadenylyl sulfate + ADP + H(+)</text>
        <dbReference type="Rhea" id="RHEA:24152"/>
        <dbReference type="ChEBI" id="CHEBI:15378"/>
        <dbReference type="ChEBI" id="CHEBI:30616"/>
        <dbReference type="ChEBI" id="CHEBI:58243"/>
        <dbReference type="ChEBI" id="CHEBI:58339"/>
        <dbReference type="ChEBI" id="CHEBI:456216"/>
        <dbReference type="EC" id="2.7.1.25"/>
    </reaction>
</comment>
<dbReference type="PRINTS" id="PR00315">
    <property type="entry name" value="ELONGATNFCT"/>
</dbReference>
<comment type="similarity">
    <text evidence="13">Belongs to the TRAFAC class translation factor GTPase superfamily. Classic translation factor GTPase family. CysN/NodQ subfamily.</text>
</comment>
<evidence type="ECO:0000256" key="5">
    <source>
        <dbReference type="ARBA" id="ARBA00007237"/>
    </source>
</evidence>
<comment type="similarity">
    <text evidence="4">In the C-terminal section; belongs to the APS kinase family.</text>
</comment>
<feature type="active site" description="Phosphoserine intermediate" evidence="14">
    <location>
        <position position="542"/>
    </location>
</feature>
<dbReference type="InterPro" id="IPR031157">
    <property type="entry name" value="G_TR_CS"/>
</dbReference>
<dbReference type="NCBIfam" id="NF003478">
    <property type="entry name" value="PRK05124.1"/>
    <property type="match status" value="1"/>
</dbReference>
<keyword evidence="14" id="KW-0418">Kinase</keyword>
<dbReference type="InterPro" id="IPR009001">
    <property type="entry name" value="Transl_elong_EF1A/Init_IF2_C"/>
</dbReference>
<keyword evidence="10 13" id="KW-0342">GTP-binding</keyword>
<keyword evidence="17" id="KW-1185">Reference proteome</keyword>
<dbReference type="NCBIfam" id="NF003013">
    <property type="entry name" value="PRK03846.1"/>
    <property type="match status" value="1"/>
</dbReference>
<dbReference type="GO" id="GO:0004781">
    <property type="term" value="F:sulfate adenylyltransferase (ATP) activity"/>
    <property type="evidence" value="ECO:0007669"/>
    <property type="project" value="UniProtKB-EC"/>
</dbReference>
<gene>
    <name evidence="13 16" type="primary">cysN</name>
    <name evidence="14" type="synonym">cysC</name>
    <name evidence="16" type="ORF">E4P82_15065</name>
</gene>
<dbReference type="InterPro" id="IPR050100">
    <property type="entry name" value="TRAFAC_GTPase_members"/>
</dbReference>
<feature type="binding site" evidence="14">
    <location>
        <begin position="468"/>
        <end position="475"/>
    </location>
    <ligand>
        <name>ATP</name>
        <dbReference type="ChEBI" id="CHEBI:30616"/>
    </ligand>
</feature>
<dbReference type="InterPro" id="IPR044138">
    <property type="entry name" value="CysN_II"/>
</dbReference>
<dbReference type="Proteomes" id="UP000760480">
    <property type="component" value="Unassembled WGS sequence"/>
</dbReference>
<evidence type="ECO:0000256" key="3">
    <source>
        <dbReference type="ARBA" id="ARBA00004806"/>
    </source>
</evidence>
<dbReference type="CDD" id="cd04095">
    <property type="entry name" value="CysN_NoDQ_III"/>
    <property type="match status" value="1"/>
</dbReference>
<dbReference type="NCBIfam" id="TIGR00455">
    <property type="entry name" value="apsK"/>
    <property type="match status" value="1"/>
</dbReference>
<evidence type="ECO:0000256" key="8">
    <source>
        <dbReference type="ARBA" id="ARBA00022741"/>
    </source>
</evidence>
<evidence type="ECO:0000256" key="14">
    <source>
        <dbReference type="HAMAP-Rule" id="MF_00065"/>
    </source>
</evidence>
<protein>
    <recommendedName>
        <fullName evidence="13 14">Multifunctional fusion protein</fullName>
    </recommendedName>
    <domain>
        <recommendedName>
            <fullName evidence="13">Sulfate adenylyltransferase subunit 1</fullName>
            <ecNumber evidence="13">2.7.7.4</ecNumber>
        </recommendedName>
        <alternativeName>
            <fullName evidence="13">ATP-sulfurylase large subunit</fullName>
        </alternativeName>
        <alternativeName>
            <fullName evidence="13">Sulfate adenylate transferase</fullName>
            <shortName evidence="13">SAT</shortName>
        </alternativeName>
    </domain>
    <domain>
        <recommendedName>
            <fullName evidence="14">Adenylyl-sulfate kinase</fullName>
            <ecNumber evidence="14">2.7.1.25</ecNumber>
        </recommendedName>
        <alternativeName>
            <fullName evidence="14">APS kinase</fullName>
        </alternativeName>
        <alternativeName>
            <fullName evidence="14">ATP adenosine-5'-phosphosulfate 3'-phosphotransferase</fullName>
        </alternativeName>
        <alternativeName>
            <fullName evidence="14">Adenosine-5'-phosphosulfate kinase</fullName>
        </alternativeName>
    </domain>
</protein>
<evidence type="ECO:0000256" key="12">
    <source>
        <dbReference type="ARBA" id="ARBA00049370"/>
    </source>
</evidence>
<name>A0ABX1TNY1_9GAMM</name>
<comment type="subunit">
    <text evidence="13">Heterodimer composed of CysD, the smaller subunit, and CysN.</text>
</comment>
<evidence type="ECO:0000256" key="9">
    <source>
        <dbReference type="ARBA" id="ARBA00022840"/>
    </source>
</evidence>
<feature type="binding site" evidence="13">
    <location>
        <begin position="27"/>
        <end position="34"/>
    </location>
    <ligand>
        <name>GTP</name>
        <dbReference type="ChEBI" id="CHEBI:37565"/>
    </ligand>
</feature>
<dbReference type="HAMAP" id="MF_00065">
    <property type="entry name" value="Adenylyl_sulf_kinase"/>
    <property type="match status" value="1"/>
</dbReference>
<evidence type="ECO:0000313" key="17">
    <source>
        <dbReference type="Proteomes" id="UP000760480"/>
    </source>
</evidence>
<evidence type="ECO:0000259" key="15">
    <source>
        <dbReference type="PROSITE" id="PS51722"/>
    </source>
</evidence>
<comment type="similarity">
    <text evidence="14">Belongs to the APS kinase family.</text>
</comment>
<dbReference type="RefSeq" id="WP_169249671.1">
    <property type="nucleotide sequence ID" value="NZ_SPMZ01000048.1"/>
</dbReference>
<keyword evidence="11" id="KW-0511">Multifunctional enzyme</keyword>
<evidence type="ECO:0000256" key="7">
    <source>
        <dbReference type="ARBA" id="ARBA00022695"/>
    </source>
</evidence>
<comment type="similarity">
    <text evidence="5">In the N-terminal section; belongs to the TRAFAC class translation factor GTPase superfamily. Classic translation factor GTPase family. CysN/NodQ subfamily.</text>
</comment>
<dbReference type="InterPro" id="IPR054696">
    <property type="entry name" value="GTP-eEF1A_C"/>
</dbReference>
<dbReference type="HAMAP" id="MF_00062">
    <property type="entry name" value="Sulf_adenylyltr_sub1"/>
    <property type="match status" value="1"/>
</dbReference>
<comment type="pathway">
    <text evidence="13">Sulfur metabolism; hydrogen sulfide biosynthesis; sulfite from sulfate: step 1/3.</text>
</comment>
<dbReference type="InterPro" id="IPR027417">
    <property type="entry name" value="P-loop_NTPase"/>
</dbReference>
<dbReference type="NCBIfam" id="TIGR02034">
    <property type="entry name" value="CysN"/>
    <property type="match status" value="1"/>
</dbReference>
<comment type="function">
    <text evidence="14">Catalyzes the synthesis of activated sulfate.</text>
</comment>
<dbReference type="EMBL" id="SPMZ01000048">
    <property type="protein sequence ID" value="NMQ20402.1"/>
    <property type="molecule type" value="Genomic_DNA"/>
</dbReference>
<dbReference type="EC" id="2.7.1.25" evidence="14"/>
<feature type="domain" description="Tr-type G" evidence="15">
    <location>
        <begin position="18"/>
        <end position="235"/>
    </location>
</feature>
<sequence length="636" mass="70687">MSLLETDIQAYLETHERKDLLRFITCGSVDDGKSTLIGRLLYDTQLIYEDQLAAVRRDTTKYGTTGEELDLALLVDGLQSEREQGITIDVAYRYFSTDKRKFIIADTPGHEQYTRNMATGASTAQLAILLVDARKGVQTQTRRHSFIVSLLGIRHLLLAVNKMDLVGYDPAVFARICDDYLEFVTKLGVKDVRCVPVSALRGDNVAQPSTAMPWYEGPTLLQELEQIEVAADRNLRDFRFPVQYINRPHLDFRGFCGTLAAGMVRPGDEVVALPSGRRSQVTTIVTADGNLPEAFAGQAVTLTLADEIDVGRGDLLVHPDCLPAVAEEFDARVVWMADAPLLPGRQYDIKLATRLLPATPTVLHHRIDVNTLEHQRVEELGLNEIGYCRFSLNQPVPFDAYEESPGTGGFIIIDRISNATVGAGMIVRPVTQALIDKSRNVVWHEHRIGKAQRANQKAQRPCVIWLTGLSGSGKSTLANALEQRLYQRGYHSYLLDGDNVRHGLNQDLGFSKDDRIENIRRIGEVAALFADAGLIVITAFISPFRADRAMVRALLPDGEFIEMHVHASLEACEQRDPKGLYAKARAGVIKDFTGIDSPYEAPERPELVIDTEQIPVEACVDRVLAYLSERRILRGA</sequence>
<dbReference type="SUPFAM" id="SSF50465">
    <property type="entry name" value="EF-Tu/eEF-1alpha/eIF2-gamma C-terminal domain"/>
    <property type="match status" value="1"/>
</dbReference>
<dbReference type="NCBIfam" id="NF004035">
    <property type="entry name" value="PRK05506.1"/>
    <property type="match status" value="1"/>
</dbReference>
<proteinExistence type="inferred from homology"/>
<dbReference type="InterPro" id="IPR011779">
    <property type="entry name" value="SO4_adenylTrfase_lsu"/>
</dbReference>
<accession>A0ABX1TNY1</accession>
<dbReference type="InterPro" id="IPR000795">
    <property type="entry name" value="T_Tr_GTP-bd_dom"/>
</dbReference>
<comment type="catalytic activity">
    <reaction evidence="12 13">
        <text>sulfate + ATP + H(+) = adenosine 5'-phosphosulfate + diphosphate</text>
        <dbReference type="Rhea" id="RHEA:18133"/>
        <dbReference type="ChEBI" id="CHEBI:15378"/>
        <dbReference type="ChEBI" id="CHEBI:16189"/>
        <dbReference type="ChEBI" id="CHEBI:30616"/>
        <dbReference type="ChEBI" id="CHEBI:33019"/>
        <dbReference type="ChEBI" id="CHEBI:58243"/>
        <dbReference type="EC" id="2.7.7.4"/>
    </reaction>
</comment>
<dbReference type="PANTHER" id="PTHR23115">
    <property type="entry name" value="TRANSLATION FACTOR"/>
    <property type="match status" value="1"/>
</dbReference>
<organism evidence="16 17">
    <name type="scientific">Candidatus Competibacter phosphatis</name>
    <dbReference type="NCBI Taxonomy" id="221280"/>
    <lineage>
        <taxon>Bacteria</taxon>
        <taxon>Pseudomonadati</taxon>
        <taxon>Pseudomonadota</taxon>
        <taxon>Gammaproteobacteria</taxon>
        <taxon>Candidatus Competibacteraceae</taxon>
        <taxon>Candidatus Competibacter</taxon>
    </lineage>
</organism>
<comment type="caution">
    <text evidence="16">The sequence shown here is derived from an EMBL/GenBank/DDBJ whole genome shotgun (WGS) entry which is preliminary data.</text>
</comment>
<keyword evidence="7 13" id="KW-0548">Nucleotidyltransferase</keyword>
<keyword evidence="9 13" id="KW-0067">ATP-binding</keyword>
<dbReference type="PROSITE" id="PS51722">
    <property type="entry name" value="G_TR_2"/>
    <property type="match status" value="1"/>
</dbReference>
<evidence type="ECO:0000256" key="1">
    <source>
        <dbReference type="ARBA" id="ARBA00001823"/>
    </source>
</evidence>
<dbReference type="SUPFAM" id="SSF52540">
    <property type="entry name" value="P-loop containing nucleoside triphosphate hydrolases"/>
    <property type="match status" value="2"/>
</dbReference>
<dbReference type="InterPro" id="IPR041757">
    <property type="entry name" value="CysN_GTP-bd"/>
</dbReference>
<reference evidence="16 17" key="1">
    <citation type="submission" date="2019-03" db="EMBL/GenBank/DDBJ databases">
        <title>Metabolic reconstructions from genomes of highly enriched 'Candidatus Accumulibacter' and 'Candidatus Competibacter' bioreactor populations.</title>
        <authorList>
            <person name="Annavajhala M.K."/>
            <person name="Welles L."/>
            <person name="Abbas B."/>
            <person name="Sorokin D."/>
            <person name="Park H."/>
            <person name="Van Loosdrecht M."/>
            <person name="Chandran K."/>
        </authorList>
    </citation>
    <scope>NUCLEOTIDE SEQUENCE [LARGE SCALE GENOMIC DNA]</scope>
    <source>
        <strain evidence="16 17">SBR_G</strain>
    </source>
</reference>
<dbReference type="Gene3D" id="3.40.50.300">
    <property type="entry name" value="P-loop containing nucleotide triphosphate hydrolases"/>
    <property type="match status" value="2"/>
</dbReference>
<dbReference type="InterPro" id="IPR044139">
    <property type="entry name" value="CysN_NoDQ_III"/>
</dbReference>
<dbReference type="Pfam" id="PF00009">
    <property type="entry name" value="GTP_EFTU"/>
    <property type="match status" value="1"/>
</dbReference>
<evidence type="ECO:0000256" key="11">
    <source>
        <dbReference type="ARBA" id="ARBA00023268"/>
    </source>
</evidence>
<evidence type="ECO:0000256" key="2">
    <source>
        <dbReference type="ARBA" id="ARBA00002357"/>
    </source>
</evidence>
<dbReference type="SUPFAM" id="SSF50447">
    <property type="entry name" value="Translation proteins"/>
    <property type="match status" value="1"/>
</dbReference>
<dbReference type="InterPro" id="IPR002891">
    <property type="entry name" value="APS"/>
</dbReference>
<dbReference type="CDD" id="cd04166">
    <property type="entry name" value="CysN_ATPS"/>
    <property type="match status" value="1"/>
</dbReference>
<evidence type="ECO:0000256" key="6">
    <source>
        <dbReference type="ARBA" id="ARBA00022679"/>
    </source>
</evidence>
<dbReference type="CDD" id="cd02027">
    <property type="entry name" value="APSK"/>
    <property type="match status" value="1"/>
</dbReference>
<evidence type="ECO:0000313" key="16">
    <source>
        <dbReference type="EMBL" id="NMQ20402.1"/>
    </source>
</evidence>
<feature type="binding site" evidence="13">
    <location>
        <begin position="161"/>
        <end position="164"/>
    </location>
    <ligand>
        <name>GTP</name>
        <dbReference type="ChEBI" id="CHEBI:37565"/>
    </ligand>
</feature>
<feature type="binding site" evidence="13">
    <location>
        <begin position="106"/>
        <end position="110"/>
    </location>
    <ligand>
        <name>GTP</name>
        <dbReference type="ChEBI" id="CHEBI:37565"/>
    </ligand>
</feature>
<dbReference type="Gene3D" id="2.40.30.10">
    <property type="entry name" value="Translation factors"/>
    <property type="match status" value="2"/>
</dbReference>
<dbReference type="EC" id="2.7.7.4" evidence="13"/>
<dbReference type="InterPro" id="IPR009000">
    <property type="entry name" value="Transl_B-barrel_sf"/>
</dbReference>
<evidence type="ECO:0000256" key="10">
    <source>
        <dbReference type="ARBA" id="ARBA00023134"/>
    </source>
</evidence>
<dbReference type="CDD" id="cd03695">
    <property type="entry name" value="CysN_NodQ_II"/>
    <property type="match status" value="1"/>
</dbReference>
<comment type="pathway">
    <text evidence="3 14">Sulfur metabolism; hydrogen sulfide biosynthesis; sulfite from sulfate: step 2/3.</text>
</comment>
<dbReference type="Pfam" id="PF01583">
    <property type="entry name" value="APS_kinase"/>
    <property type="match status" value="1"/>
</dbReference>
<dbReference type="PROSITE" id="PS00301">
    <property type="entry name" value="G_TR_1"/>
    <property type="match status" value="1"/>
</dbReference>
<comment type="function">
    <text evidence="2">APS kinase catalyzes the synthesis of activated sulfate.</text>
</comment>
<keyword evidence="14" id="KW-0597">Phosphoprotein</keyword>
<keyword evidence="6 13" id="KW-0808">Transferase</keyword>
<evidence type="ECO:0000256" key="13">
    <source>
        <dbReference type="HAMAP-Rule" id="MF_00062"/>
    </source>
</evidence>
<evidence type="ECO:0000256" key="4">
    <source>
        <dbReference type="ARBA" id="ARBA00005438"/>
    </source>
</evidence>
<dbReference type="Pfam" id="PF22594">
    <property type="entry name" value="GTP-eEF1A_C"/>
    <property type="match status" value="1"/>
</dbReference>
<comment type="function">
    <text evidence="13">With CysD forms the ATP sulfurylase (ATPS) that catalyzes the adenylation of sulfate producing adenosine 5'-phosphosulfate (APS) and diphosphate, the first enzymatic step in sulfur assimilation pathway. APS synthesis involves the formation of a high-energy phosphoric-sulfuric acid anhydride bond driven by GTP hydrolysis by CysN coupled to ATP hydrolysis by CysD.</text>
</comment>
<keyword evidence="8 13" id="KW-0547">Nucleotide-binding</keyword>